<dbReference type="Gene3D" id="3.40.309.10">
    <property type="entry name" value="Aldehyde Dehydrogenase, Chain A, domain 2"/>
    <property type="match status" value="1"/>
</dbReference>
<dbReference type="PROSITE" id="PS00687">
    <property type="entry name" value="ALDEHYDE_DEHYDR_GLU"/>
    <property type="match status" value="1"/>
</dbReference>
<evidence type="ECO:0000256" key="2">
    <source>
        <dbReference type="ARBA" id="ARBA00023002"/>
    </source>
</evidence>
<evidence type="ECO:0000256" key="3">
    <source>
        <dbReference type="PROSITE-ProRule" id="PRU10007"/>
    </source>
</evidence>
<evidence type="ECO:0000256" key="4">
    <source>
        <dbReference type="RuleBase" id="RU003345"/>
    </source>
</evidence>
<dbReference type="Proteomes" id="UP000664914">
    <property type="component" value="Chromosome"/>
</dbReference>
<name>A0A975D527_9SPHN</name>
<organism evidence="6 7">
    <name type="scientific">Rhizorhabdus wittichii</name>
    <dbReference type="NCBI Taxonomy" id="160791"/>
    <lineage>
        <taxon>Bacteria</taxon>
        <taxon>Pseudomonadati</taxon>
        <taxon>Pseudomonadota</taxon>
        <taxon>Alphaproteobacteria</taxon>
        <taxon>Sphingomonadales</taxon>
        <taxon>Sphingomonadaceae</taxon>
        <taxon>Rhizorhabdus</taxon>
    </lineage>
</organism>
<dbReference type="AlphaFoldDB" id="A0A975D527"/>
<keyword evidence="2 4" id="KW-0560">Oxidoreductase</keyword>
<dbReference type="Pfam" id="PF00171">
    <property type="entry name" value="Aldedh"/>
    <property type="match status" value="1"/>
</dbReference>
<reference evidence="6" key="1">
    <citation type="submission" date="2020-07" db="EMBL/GenBank/DDBJ databases">
        <authorList>
            <person name="Camacho E."/>
        </authorList>
    </citation>
    <scope>NUCLEOTIDE SEQUENCE</scope>
    <source>
        <strain evidence="6">MPO218</strain>
    </source>
</reference>
<reference evidence="6" key="2">
    <citation type="submission" date="2021-04" db="EMBL/GenBank/DDBJ databases">
        <title>Isolation and genomic analysis of the ibuprofen-degrading bacterium Sphingomonas strain MPO218.</title>
        <authorList>
            <person name="Aulestia M."/>
            <person name="Flores A."/>
            <person name="Mangas E.L."/>
            <person name="Perez-Pulido A.J."/>
            <person name="Santero E."/>
            <person name="Camacho E.M."/>
        </authorList>
    </citation>
    <scope>NUCLEOTIDE SEQUENCE</scope>
    <source>
        <strain evidence="6">MPO218</strain>
    </source>
</reference>
<comment type="similarity">
    <text evidence="1 4">Belongs to the aldehyde dehydrogenase family.</text>
</comment>
<dbReference type="PANTHER" id="PTHR11699">
    <property type="entry name" value="ALDEHYDE DEHYDROGENASE-RELATED"/>
    <property type="match status" value="1"/>
</dbReference>
<dbReference type="GO" id="GO:0016620">
    <property type="term" value="F:oxidoreductase activity, acting on the aldehyde or oxo group of donors, NAD or NADP as acceptor"/>
    <property type="evidence" value="ECO:0007669"/>
    <property type="project" value="InterPro"/>
</dbReference>
<dbReference type="InterPro" id="IPR044086">
    <property type="entry name" value="LUC3-like"/>
</dbReference>
<dbReference type="InterPro" id="IPR029510">
    <property type="entry name" value="Ald_DH_CS_GLU"/>
</dbReference>
<dbReference type="FunFam" id="3.40.605.10:FF:000007">
    <property type="entry name" value="NAD/NADP-dependent betaine aldehyde dehydrogenase"/>
    <property type="match status" value="1"/>
</dbReference>
<gene>
    <name evidence="6" type="ORF">HRJ34_06800</name>
</gene>
<dbReference type="SUPFAM" id="SSF53720">
    <property type="entry name" value="ALDH-like"/>
    <property type="match status" value="1"/>
</dbReference>
<feature type="domain" description="Aldehyde dehydrogenase" evidence="5">
    <location>
        <begin position="45"/>
        <end position="489"/>
    </location>
</feature>
<dbReference type="Gene3D" id="3.40.605.10">
    <property type="entry name" value="Aldehyde Dehydrogenase, Chain A, domain 1"/>
    <property type="match status" value="1"/>
</dbReference>
<evidence type="ECO:0000259" key="5">
    <source>
        <dbReference type="Pfam" id="PF00171"/>
    </source>
</evidence>
<dbReference type="PROSITE" id="PS00070">
    <property type="entry name" value="ALDEHYDE_DEHYDR_CYS"/>
    <property type="match status" value="1"/>
</dbReference>
<dbReference type="InterPro" id="IPR016162">
    <property type="entry name" value="Ald_DH_N"/>
</dbReference>
<dbReference type="InterPro" id="IPR016160">
    <property type="entry name" value="Ald_DH_CS_CYS"/>
</dbReference>
<dbReference type="InterPro" id="IPR016161">
    <property type="entry name" value="Ald_DH/histidinol_DH"/>
</dbReference>
<evidence type="ECO:0000313" key="7">
    <source>
        <dbReference type="Proteomes" id="UP000664914"/>
    </source>
</evidence>
<accession>A0A975D527</accession>
<dbReference type="CDD" id="cd07106">
    <property type="entry name" value="ALDH_AldA-AAD23400"/>
    <property type="match status" value="1"/>
</dbReference>
<evidence type="ECO:0000313" key="6">
    <source>
        <dbReference type="EMBL" id="QTH23212.1"/>
    </source>
</evidence>
<protein>
    <submittedName>
        <fullName evidence="6">Aldehyde dehydrogenase family protein</fullName>
    </submittedName>
</protein>
<sequence>MSNVIRKRRGALIGFDLAARDGHVADGPDFRMLIGGELVAGVGVVDVIDPADESIVAQCPIASEAQFDQAVAAAQAAFGEWRHVPPVERARMLRALGAAVAARGEELARLLTREQGKTLAQARDEVRFACAFVDYFADNTELPVEIRRDDDGQRIEIRRRPLGVIAAICPWNFPLLITLYKLAPAVAVGNTVIIKPAPTTPLTSLRIGEIARDVFPAGVVNIIADDNRLGPAITAHPGIAKLSFTGSTPTGKAIMASAAGTLKRLTLELGGNDAAIVLDDVDPAAIAEAIFGAAFVNSGQVCIALKRLYVHASIYDEMCDRIAALARAAVVGPGNAETSQFGPVQNRRQYDKVRGYIDDARRHGRIVAGGVLPEGPGFHVPLTVVRDIADGCAVVDEEPFGPVLPIISYTDLDDVVARANASPYGLGASVWSSDAARGAAVARRIESGTVWVNQHCAFGPDIPFPPAKESGLGVEWGRDGLLEYTAMQVININKS</sequence>
<proteinExistence type="inferred from homology"/>
<evidence type="ECO:0000256" key="1">
    <source>
        <dbReference type="ARBA" id="ARBA00009986"/>
    </source>
</evidence>
<dbReference type="InterPro" id="IPR016163">
    <property type="entry name" value="Ald_DH_C"/>
</dbReference>
<dbReference type="InterPro" id="IPR015590">
    <property type="entry name" value="Aldehyde_DH_dom"/>
</dbReference>
<feature type="active site" evidence="3">
    <location>
        <position position="268"/>
    </location>
</feature>
<dbReference type="EMBL" id="CP059319">
    <property type="protein sequence ID" value="QTH23212.1"/>
    <property type="molecule type" value="Genomic_DNA"/>
</dbReference>